<organism evidence="2 3">
    <name type="scientific">Caerostris extrusa</name>
    <name type="common">Bark spider</name>
    <name type="synonym">Caerostris bankana</name>
    <dbReference type="NCBI Taxonomy" id="172846"/>
    <lineage>
        <taxon>Eukaryota</taxon>
        <taxon>Metazoa</taxon>
        <taxon>Ecdysozoa</taxon>
        <taxon>Arthropoda</taxon>
        <taxon>Chelicerata</taxon>
        <taxon>Arachnida</taxon>
        <taxon>Araneae</taxon>
        <taxon>Araneomorphae</taxon>
        <taxon>Entelegynae</taxon>
        <taxon>Araneoidea</taxon>
        <taxon>Araneidae</taxon>
        <taxon>Caerostris</taxon>
    </lineage>
</organism>
<proteinExistence type="predicted"/>
<reference evidence="2 3" key="1">
    <citation type="submission" date="2021-06" db="EMBL/GenBank/DDBJ databases">
        <title>Caerostris extrusa draft genome.</title>
        <authorList>
            <person name="Kono N."/>
            <person name="Arakawa K."/>
        </authorList>
    </citation>
    <scope>NUCLEOTIDE SEQUENCE [LARGE SCALE GENOMIC DNA]</scope>
</reference>
<feature type="signal peptide" evidence="1">
    <location>
        <begin position="1"/>
        <end position="29"/>
    </location>
</feature>
<protein>
    <submittedName>
        <fullName evidence="2">Uncharacterized protein</fullName>
    </submittedName>
</protein>
<dbReference type="AlphaFoldDB" id="A0AAV4NBR1"/>
<feature type="chain" id="PRO_5043562521" evidence="1">
    <location>
        <begin position="30"/>
        <end position="231"/>
    </location>
</feature>
<evidence type="ECO:0000313" key="2">
    <source>
        <dbReference type="EMBL" id="GIX82051.1"/>
    </source>
</evidence>
<sequence>MALIQFLNRMLVISTAVLCLNGAITFVQSCHPTSKALHICLNIYLEKDFPFIETIVQSRRRGRVLLEDPDLYNICRDITALHDCYKTLLGECDTYWQLERYSRLMRMFESTHSYLCANSTRALKELLLNSVCLHRAKSVIANCTNYGFDWITTWKEVLRMQVAPAERCHALDNYKRCLAHQLSYVICGEEATRVYGNLLDVWLKDWCDKDSTPASSLQYFYHPMTFMSNNV</sequence>
<keyword evidence="3" id="KW-1185">Reference proteome</keyword>
<dbReference type="Proteomes" id="UP001054945">
    <property type="component" value="Unassembled WGS sequence"/>
</dbReference>
<dbReference type="EMBL" id="BPLR01020741">
    <property type="protein sequence ID" value="GIX82051.1"/>
    <property type="molecule type" value="Genomic_DNA"/>
</dbReference>
<evidence type="ECO:0000313" key="3">
    <source>
        <dbReference type="Proteomes" id="UP001054945"/>
    </source>
</evidence>
<gene>
    <name evidence="2" type="primary">AVEN_240937_1</name>
    <name evidence="2" type="ORF">CEXT_403741</name>
</gene>
<evidence type="ECO:0000256" key="1">
    <source>
        <dbReference type="SAM" id="SignalP"/>
    </source>
</evidence>
<name>A0AAV4NBR1_CAEEX</name>
<keyword evidence="1" id="KW-0732">Signal</keyword>
<accession>A0AAV4NBR1</accession>
<comment type="caution">
    <text evidence="2">The sequence shown here is derived from an EMBL/GenBank/DDBJ whole genome shotgun (WGS) entry which is preliminary data.</text>
</comment>